<dbReference type="SUPFAM" id="SSF117991">
    <property type="entry name" value="YbeD/HP0495-like"/>
    <property type="match status" value="1"/>
</dbReference>
<evidence type="ECO:0000256" key="1">
    <source>
        <dbReference type="ARBA" id="ARBA00008460"/>
    </source>
</evidence>
<dbReference type="PANTHER" id="PTHR38036:SF1">
    <property type="entry name" value="UPF0250 PROTEIN YBED"/>
    <property type="match status" value="1"/>
</dbReference>
<sequence>MSDETDRLFEFPCAFPLKIMGTASEALTQAVLEVMLSQAPDFDPATMEVRSSSTGKYLSLTCTINATSRAQLDALYRELSSHPLVKIVL</sequence>
<evidence type="ECO:0000256" key="2">
    <source>
        <dbReference type="HAMAP-Rule" id="MF_00659"/>
    </source>
</evidence>
<dbReference type="Pfam" id="PF04359">
    <property type="entry name" value="DUF493"/>
    <property type="match status" value="1"/>
</dbReference>
<dbReference type="GO" id="GO:0005829">
    <property type="term" value="C:cytosol"/>
    <property type="evidence" value="ECO:0007669"/>
    <property type="project" value="TreeGrafter"/>
</dbReference>
<name>A0A080LXL9_9PROT</name>
<dbReference type="HAMAP" id="MF_00659">
    <property type="entry name" value="UPF0250"/>
    <property type="match status" value="1"/>
</dbReference>
<dbReference type="Gene3D" id="3.30.70.260">
    <property type="match status" value="1"/>
</dbReference>
<dbReference type="InterPro" id="IPR007454">
    <property type="entry name" value="UPF0250_YbeD-like"/>
</dbReference>
<dbReference type="AlphaFoldDB" id="A0A080LXL9"/>
<accession>A0A080LXL9</accession>
<comment type="caution">
    <text evidence="3">The sequence shown here is derived from an EMBL/GenBank/DDBJ whole genome shotgun (WGS) entry which is preliminary data.</text>
</comment>
<evidence type="ECO:0000313" key="3">
    <source>
        <dbReference type="EMBL" id="KFB72560.1"/>
    </source>
</evidence>
<dbReference type="EMBL" id="JDVG02000371">
    <property type="protein sequence ID" value="KFB72560.1"/>
    <property type="molecule type" value="Genomic_DNA"/>
</dbReference>
<protein>
    <recommendedName>
        <fullName evidence="2">UPF0250 protein AW09_002252</fullName>
    </recommendedName>
</protein>
<organism evidence="3 4">
    <name type="scientific">Candidatus Accumulibacter phosphatis</name>
    <dbReference type="NCBI Taxonomy" id="327160"/>
    <lineage>
        <taxon>Bacteria</taxon>
        <taxon>Pseudomonadati</taxon>
        <taxon>Pseudomonadota</taxon>
        <taxon>Betaproteobacteria</taxon>
        <taxon>Candidatus Accumulibacter</taxon>
    </lineage>
</organism>
<evidence type="ECO:0000313" key="4">
    <source>
        <dbReference type="Proteomes" id="UP000020077"/>
    </source>
</evidence>
<reference evidence="3 4" key="1">
    <citation type="submission" date="2014-02" db="EMBL/GenBank/DDBJ databases">
        <title>Expanding our view of genomic diversity in Candidatus Accumulibacter clades.</title>
        <authorList>
            <person name="Skennerton C.T."/>
            <person name="Barr J.J."/>
            <person name="Slater F.R."/>
            <person name="Bond P.L."/>
            <person name="Tyson G.W."/>
        </authorList>
    </citation>
    <scope>NUCLEOTIDE SEQUENCE [LARGE SCALE GENOMIC DNA]</scope>
    <source>
        <strain evidence="4">BA-91</strain>
    </source>
</reference>
<dbReference type="InterPro" id="IPR027471">
    <property type="entry name" value="YbeD-like_sf"/>
</dbReference>
<dbReference type="Proteomes" id="UP000020077">
    <property type="component" value="Unassembled WGS sequence"/>
</dbReference>
<proteinExistence type="inferred from homology"/>
<dbReference type="PANTHER" id="PTHR38036">
    <property type="entry name" value="UPF0250 PROTEIN YBED"/>
    <property type="match status" value="1"/>
</dbReference>
<comment type="similarity">
    <text evidence="1 2">Belongs to the UPF0250 family.</text>
</comment>
<gene>
    <name evidence="3" type="ORF">AW09_002252</name>
</gene>